<name>A0A0N1H937_9EURO</name>
<dbReference type="VEuPathDB" id="FungiDB:AB675_6471"/>
<dbReference type="InterPro" id="IPR001138">
    <property type="entry name" value="Zn2Cys6_DnaBD"/>
</dbReference>
<dbReference type="EMBL" id="LFJN01000004">
    <property type="protein sequence ID" value="KPI43797.1"/>
    <property type="molecule type" value="Genomic_DNA"/>
</dbReference>
<feature type="compositionally biased region" description="Polar residues" evidence="4">
    <location>
        <begin position="261"/>
        <end position="273"/>
    </location>
</feature>
<feature type="region of interest" description="Disordered" evidence="4">
    <location>
        <begin position="1"/>
        <end position="27"/>
    </location>
</feature>
<dbReference type="GeneID" id="28738646"/>
<feature type="region of interest" description="Disordered" evidence="4">
    <location>
        <begin position="325"/>
        <end position="396"/>
    </location>
</feature>
<sequence length="696" mass="77212">MAAVAADTTAHKRPRSPSAVDQPLPPAKVQRTHVNQLQINYLARQHKETIPLVTPNEKLTDIATLLGKYDGVLQRHESIAGNLGACPLGPILLKRFDRLFDGPPRILKTHGREGNVTWLDVVEFAQNKPEQFNLEKMRNGIRVCQFYTKQCRVEISEEDFVLIASGMPQKLIPPQPILEDEEKELGVMDLLDRNLGQVIQLADQVSGRARQLIHKMKGRRTAILARRETESAAQQPQLRSTGSPSLYTKANGSAARPFHSVETTSPPTGFTAVNNRQISIPENPKPLTDDPFPGASAGNVTYINGRSIKGASPTERAEMMKKFMSSADQEPLSHDTMRRSSMGSSSRAQMQVQSETRPRSGSTDYRDRSSLVAIPGTPSQLMPQIKSPFLERDDGGPFKSEMVSRMESMHRGERVIPPCDRCRRLHMDCLKNLTACMGCTKKHAKCSWKDVRPDELHEHGQAMDVEHDHHIHHDSHAEHSSPPASIAEISRQVEENARPTQEILAQGHPESYAQNAMAYQSSRIAHNPEEDTADTVMGNAEQMTREPTSPKPEPPLATEALRPSSPSHQQQPQPDQIMQPVPAADAAVPPPPPPAPPAALPQYPVKTQQSPPPPPPPQSKFDLKPPALVQGMHEAARQHTSPPPPRYQTYSTYPPHREQAPSRQLDPDEDDEGDRLQQLARQVYRSASQSAKPQET</sequence>
<evidence type="ECO:0000256" key="2">
    <source>
        <dbReference type="ARBA" id="ARBA00023163"/>
    </source>
</evidence>
<accession>A0A0N1H937</accession>
<dbReference type="RefSeq" id="XP_018003760.1">
    <property type="nucleotide sequence ID" value="XM_018146766.1"/>
</dbReference>
<dbReference type="Proteomes" id="UP000038010">
    <property type="component" value="Unassembled WGS sequence"/>
</dbReference>
<evidence type="ECO:0008006" key="7">
    <source>
        <dbReference type="Google" id="ProtNLM"/>
    </source>
</evidence>
<feature type="compositionally biased region" description="Polar residues" evidence="4">
    <location>
        <begin position="348"/>
        <end position="363"/>
    </location>
</feature>
<comment type="caution">
    <text evidence="5">The sequence shown here is derived from an EMBL/GenBank/DDBJ whole genome shotgun (WGS) entry which is preliminary data.</text>
</comment>
<keyword evidence="6" id="KW-1185">Reference proteome</keyword>
<feature type="region of interest" description="Disordered" evidence="4">
    <location>
        <begin position="541"/>
        <end position="696"/>
    </location>
</feature>
<dbReference type="OrthoDB" id="5422841at2759"/>
<feature type="compositionally biased region" description="Polar residues" evidence="4">
    <location>
        <begin position="231"/>
        <end position="251"/>
    </location>
</feature>
<evidence type="ECO:0000256" key="4">
    <source>
        <dbReference type="SAM" id="MobiDB-lite"/>
    </source>
</evidence>
<proteinExistence type="predicted"/>
<keyword evidence="3" id="KW-0539">Nucleus</keyword>
<evidence type="ECO:0000256" key="3">
    <source>
        <dbReference type="ARBA" id="ARBA00023242"/>
    </source>
</evidence>
<dbReference type="GO" id="GO:0008270">
    <property type="term" value="F:zinc ion binding"/>
    <property type="evidence" value="ECO:0007669"/>
    <property type="project" value="InterPro"/>
</dbReference>
<dbReference type="CDD" id="cd00067">
    <property type="entry name" value="GAL4"/>
    <property type="match status" value="1"/>
</dbReference>
<feature type="region of interest" description="Disordered" evidence="4">
    <location>
        <begin position="227"/>
        <end position="273"/>
    </location>
</feature>
<evidence type="ECO:0000313" key="5">
    <source>
        <dbReference type="EMBL" id="KPI43797.1"/>
    </source>
</evidence>
<reference evidence="5 6" key="1">
    <citation type="submission" date="2015-06" db="EMBL/GenBank/DDBJ databases">
        <title>Draft genome of the ant-associated black yeast Phialophora attae CBS 131958.</title>
        <authorList>
            <person name="Moreno L.F."/>
            <person name="Stielow B.J."/>
            <person name="de Hoog S."/>
            <person name="Vicente V.A."/>
            <person name="Weiss V.A."/>
            <person name="de Vries M."/>
            <person name="Cruz L.M."/>
            <person name="Souza E.M."/>
        </authorList>
    </citation>
    <scope>NUCLEOTIDE SEQUENCE [LARGE SCALE GENOMIC DNA]</scope>
    <source>
        <strain evidence="5 6">CBS 131958</strain>
    </source>
</reference>
<evidence type="ECO:0000313" key="6">
    <source>
        <dbReference type="Proteomes" id="UP000038010"/>
    </source>
</evidence>
<feature type="compositionally biased region" description="Low complexity" evidence="4">
    <location>
        <begin position="563"/>
        <end position="587"/>
    </location>
</feature>
<keyword evidence="2" id="KW-0804">Transcription</keyword>
<dbReference type="STRING" id="1664694.A0A0N1H937"/>
<keyword evidence="1" id="KW-0805">Transcription regulation</keyword>
<protein>
    <recommendedName>
        <fullName evidence="7">Zn(2)-C6 fungal-type domain-containing protein</fullName>
    </recommendedName>
</protein>
<feature type="compositionally biased region" description="Pro residues" evidence="4">
    <location>
        <begin position="588"/>
        <end position="599"/>
    </location>
</feature>
<feature type="compositionally biased region" description="Polar residues" evidence="4">
    <location>
        <begin position="685"/>
        <end position="696"/>
    </location>
</feature>
<dbReference type="GO" id="GO:0000981">
    <property type="term" value="F:DNA-binding transcription factor activity, RNA polymerase II-specific"/>
    <property type="evidence" value="ECO:0007669"/>
    <property type="project" value="InterPro"/>
</dbReference>
<dbReference type="AlphaFoldDB" id="A0A0N1H937"/>
<evidence type="ECO:0000256" key="1">
    <source>
        <dbReference type="ARBA" id="ARBA00023015"/>
    </source>
</evidence>
<gene>
    <name evidence="5" type="ORF">AB675_6471</name>
</gene>
<organism evidence="5 6">
    <name type="scientific">Cyphellophora attinorum</name>
    <dbReference type="NCBI Taxonomy" id="1664694"/>
    <lineage>
        <taxon>Eukaryota</taxon>
        <taxon>Fungi</taxon>
        <taxon>Dikarya</taxon>
        <taxon>Ascomycota</taxon>
        <taxon>Pezizomycotina</taxon>
        <taxon>Eurotiomycetes</taxon>
        <taxon>Chaetothyriomycetidae</taxon>
        <taxon>Chaetothyriales</taxon>
        <taxon>Cyphellophoraceae</taxon>
        <taxon>Cyphellophora</taxon>
    </lineage>
</organism>